<reference evidence="2 3" key="1">
    <citation type="submission" date="2016-10" db="EMBL/GenBank/DDBJ databases">
        <authorList>
            <person name="de Groot N.N."/>
        </authorList>
    </citation>
    <scope>NUCLEOTIDE SEQUENCE [LARGE SCALE GENOMIC DNA]</scope>
    <source>
        <strain evidence="2 3">DSM 25186</strain>
    </source>
</reference>
<dbReference type="AlphaFoldDB" id="A0A1G9LDT2"/>
<proteinExistence type="predicted"/>
<gene>
    <name evidence="2" type="ORF">SAMN05421823_10718</name>
</gene>
<dbReference type="InterPro" id="IPR029044">
    <property type="entry name" value="Nucleotide-diphossugar_trans"/>
</dbReference>
<dbReference type="Pfam" id="PF00535">
    <property type="entry name" value="Glycos_transf_2"/>
    <property type="match status" value="1"/>
</dbReference>
<evidence type="ECO:0000313" key="3">
    <source>
        <dbReference type="Proteomes" id="UP000198510"/>
    </source>
</evidence>
<evidence type="ECO:0000313" key="2">
    <source>
        <dbReference type="EMBL" id="SDL60101.1"/>
    </source>
</evidence>
<dbReference type="OrthoDB" id="6307329at2"/>
<dbReference type="PANTHER" id="PTHR43685">
    <property type="entry name" value="GLYCOSYLTRANSFERASE"/>
    <property type="match status" value="1"/>
</dbReference>
<dbReference type="GO" id="GO:0016740">
    <property type="term" value="F:transferase activity"/>
    <property type="evidence" value="ECO:0007669"/>
    <property type="project" value="UniProtKB-KW"/>
</dbReference>
<dbReference type="InterPro" id="IPR001173">
    <property type="entry name" value="Glyco_trans_2-like"/>
</dbReference>
<dbReference type="Proteomes" id="UP000198510">
    <property type="component" value="Unassembled WGS sequence"/>
</dbReference>
<dbReference type="PANTHER" id="PTHR43685:SF3">
    <property type="entry name" value="SLR2126 PROTEIN"/>
    <property type="match status" value="1"/>
</dbReference>
<dbReference type="STRING" id="1075417.SAMN05421823_10718"/>
<dbReference type="InterPro" id="IPR050834">
    <property type="entry name" value="Glycosyltransf_2"/>
</dbReference>
<dbReference type="EMBL" id="FNFO01000007">
    <property type="protein sequence ID" value="SDL60101.1"/>
    <property type="molecule type" value="Genomic_DNA"/>
</dbReference>
<keyword evidence="3" id="KW-1185">Reference proteome</keyword>
<feature type="domain" description="Glycosyltransferase 2-like" evidence="1">
    <location>
        <begin position="7"/>
        <end position="125"/>
    </location>
</feature>
<name>A0A1G9LDT2_9BACT</name>
<dbReference type="SUPFAM" id="SSF53448">
    <property type="entry name" value="Nucleotide-diphospho-sugar transferases"/>
    <property type="match status" value="1"/>
</dbReference>
<sequence length="341" mass="38469">MPSFTLVSTVFNESQRLAQSIEDLENQSVAPAEIVITDAGSKDGTYEQLLEWASRSKSTVKILQKVGCNVAEGRNLAIQEATQDIIVSTDFGCRFDAEWLASLTTPFHDPEVQVVGGNYTVLEKDQKTLAAKAAYVLSGGYQYHLDDTFIPSSRSIAYRKDVWRRIGGYPEWLTLAADDLVFGKLIRQEGISIYLVQEAHVYWGRHTTLPAYGKEAFRYGLGDGEARVNQRSFVSNSVETLLRYGLLLAALDAGRSLVMNQTLKRRHAAIIPLLSGLRSYRYAYKNWSRFRKQGYSAEVLATMLRMIETTRYNYIKGYLRGYLGSSALQKEEARKLQKRLS</sequence>
<dbReference type="Gene3D" id="3.90.550.10">
    <property type="entry name" value="Spore Coat Polysaccharide Biosynthesis Protein SpsA, Chain A"/>
    <property type="match status" value="1"/>
</dbReference>
<protein>
    <submittedName>
        <fullName evidence="2">Glycosyl transferase family 2</fullName>
    </submittedName>
</protein>
<organism evidence="2 3">
    <name type="scientific">Catalinimonas alkaloidigena</name>
    <dbReference type="NCBI Taxonomy" id="1075417"/>
    <lineage>
        <taxon>Bacteria</taxon>
        <taxon>Pseudomonadati</taxon>
        <taxon>Bacteroidota</taxon>
        <taxon>Cytophagia</taxon>
        <taxon>Cytophagales</taxon>
        <taxon>Catalimonadaceae</taxon>
        <taxon>Catalinimonas</taxon>
    </lineage>
</organism>
<dbReference type="RefSeq" id="WP_089684222.1">
    <property type="nucleotide sequence ID" value="NZ_FNFO01000007.1"/>
</dbReference>
<keyword evidence="2" id="KW-0808">Transferase</keyword>
<accession>A0A1G9LDT2</accession>
<evidence type="ECO:0000259" key="1">
    <source>
        <dbReference type="Pfam" id="PF00535"/>
    </source>
</evidence>